<feature type="domain" description="Aldehyde dehydrogenase" evidence="5">
    <location>
        <begin position="17"/>
        <end position="478"/>
    </location>
</feature>
<evidence type="ECO:0000313" key="7">
    <source>
        <dbReference type="Proteomes" id="UP000276443"/>
    </source>
</evidence>
<dbReference type="InterPro" id="IPR015590">
    <property type="entry name" value="Aldehyde_DH_dom"/>
</dbReference>
<sequence length="484" mass="52897">MSLVETKVSSLFINGEWRDAISGQTDTVVNPATLEPISEVAYGGETETHNAIKAARDAFPEWSSMSPRKRSRILYKAHQLMFDNLDRLAEILTTEQGKPFKEARGEVKSAASFLLWYAEEANRVYGEWIPSSQTQKRILVVPQPVGVVGAITPWNFPSSMITRKIGPALAAGCTVVLKPAPETPLSAIEIVKIFEKAGLPKGVLNLVTGDAEAIGNAMLTNQDVRLITFTGSTEVGKHLMRESADHVKKLSLELGGHAPIIVFDDADLDIAAKMTLASKYRNAGQTCICANRVYVHESVYDKFSQKLLEHVAALSMGDGTEPDTDIGPLINEQALQKVNDHLEDAVSHGAEVLYGDSDWQSDLGGYFFPPTVVKNVTNNMKVMNEETFGPLLPLQVFNDEDDVIAQANDTVYGLAAYMFSENLDRSLRVMEKLDYGIVGVNDVFPATAEAPFGGIKQSGMGKEGGHHGIHEFVEQKYVSIGMHN</sequence>
<dbReference type="PANTHER" id="PTHR43353:SF5">
    <property type="entry name" value="SUCCINATE-SEMIALDEHYDE DEHYDROGENASE, MITOCHONDRIAL"/>
    <property type="match status" value="1"/>
</dbReference>
<dbReference type="InterPro" id="IPR016163">
    <property type="entry name" value="Ald_DH_C"/>
</dbReference>
<dbReference type="Proteomes" id="UP000276443">
    <property type="component" value="Unassembled WGS sequence"/>
</dbReference>
<accession>A0A3N5C7Q7</accession>
<dbReference type="Gene3D" id="3.40.309.10">
    <property type="entry name" value="Aldehyde Dehydrogenase, Chain A, domain 2"/>
    <property type="match status" value="1"/>
</dbReference>
<dbReference type="EMBL" id="RKRF01000008">
    <property type="protein sequence ID" value="RPF54405.1"/>
    <property type="molecule type" value="Genomic_DNA"/>
</dbReference>
<dbReference type="GO" id="GO:0009450">
    <property type="term" value="P:gamma-aminobutyric acid catabolic process"/>
    <property type="evidence" value="ECO:0007669"/>
    <property type="project" value="TreeGrafter"/>
</dbReference>
<dbReference type="CDD" id="cd07103">
    <property type="entry name" value="ALDH_F5_SSADH_GabD"/>
    <property type="match status" value="1"/>
</dbReference>
<dbReference type="PROSITE" id="PS00070">
    <property type="entry name" value="ALDEHYDE_DEHYDR_CYS"/>
    <property type="match status" value="1"/>
</dbReference>
<reference evidence="6 7" key="1">
    <citation type="submission" date="2018-11" db="EMBL/GenBank/DDBJ databases">
        <title>Genomic Encyclopedia of Type Strains, Phase IV (KMG-IV): sequencing the most valuable type-strain genomes for metagenomic binning, comparative biology and taxonomic classification.</title>
        <authorList>
            <person name="Goeker M."/>
        </authorList>
    </citation>
    <scope>NUCLEOTIDE SEQUENCE [LARGE SCALE GENOMIC DNA]</scope>
    <source>
        <strain evidence="6 7">DSM 18090</strain>
    </source>
</reference>
<evidence type="ECO:0000256" key="1">
    <source>
        <dbReference type="ARBA" id="ARBA00009986"/>
    </source>
</evidence>
<evidence type="ECO:0000313" key="6">
    <source>
        <dbReference type="EMBL" id="RPF54405.1"/>
    </source>
</evidence>
<proteinExistence type="inferred from homology"/>
<comment type="similarity">
    <text evidence="1 3">Belongs to the aldehyde dehydrogenase family.</text>
</comment>
<evidence type="ECO:0000256" key="3">
    <source>
        <dbReference type="PIRNR" id="PIRNR036492"/>
    </source>
</evidence>
<protein>
    <recommendedName>
        <fullName evidence="3">Aldehyde dehydrogenase</fullName>
    </recommendedName>
</protein>
<dbReference type="Gene3D" id="3.40.605.10">
    <property type="entry name" value="Aldehyde Dehydrogenase, Chain A, domain 1"/>
    <property type="match status" value="1"/>
</dbReference>
<organism evidence="6 7">
    <name type="scientific">Aquisalibacillus elongatus</name>
    <dbReference type="NCBI Taxonomy" id="485577"/>
    <lineage>
        <taxon>Bacteria</taxon>
        <taxon>Bacillati</taxon>
        <taxon>Bacillota</taxon>
        <taxon>Bacilli</taxon>
        <taxon>Bacillales</taxon>
        <taxon>Bacillaceae</taxon>
        <taxon>Aquisalibacillus</taxon>
    </lineage>
</organism>
<dbReference type="InterPro" id="IPR016160">
    <property type="entry name" value="Ald_DH_CS_CYS"/>
</dbReference>
<keyword evidence="7" id="KW-1185">Reference proteome</keyword>
<evidence type="ECO:0000259" key="5">
    <source>
        <dbReference type="Pfam" id="PF00171"/>
    </source>
</evidence>
<dbReference type="FunFam" id="3.40.309.10:FF:000004">
    <property type="entry name" value="Succinate-semialdehyde dehydrogenase I"/>
    <property type="match status" value="1"/>
</dbReference>
<dbReference type="SUPFAM" id="SSF53720">
    <property type="entry name" value="ALDH-like"/>
    <property type="match status" value="1"/>
</dbReference>
<dbReference type="InterPro" id="IPR016161">
    <property type="entry name" value="Ald_DH/histidinol_DH"/>
</dbReference>
<name>A0A3N5C7Q7_9BACI</name>
<dbReference type="PIRSF" id="PIRSF036492">
    <property type="entry name" value="ALDH"/>
    <property type="match status" value="1"/>
</dbReference>
<dbReference type="Pfam" id="PF00171">
    <property type="entry name" value="Aldedh"/>
    <property type="match status" value="1"/>
</dbReference>
<feature type="active site" evidence="4">
    <location>
        <position position="287"/>
    </location>
</feature>
<evidence type="ECO:0000256" key="2">
    <source>
        <dbReference type="ARBA" id="ARBA00023002"/>
    </source>
</evidence>
<gene>
    <name evidence="6" type="ORF">EDC24_1603</name>
</gene>
<feature type="active site" evidence="4">
    <location>
        <position position="253"/>
    </location>
</feature>
<dbReference type="PANTHER" id="PTHR43353">
    <property type="entry name" value="SUCCINATE-SEMIALDEHYDE DEHYDROGENASE, MITOCHONDRIAL"/>
    <property type="match status" value="1"/>
</dbReference>
<dbReference type="AlphaFoldDB" id="A0A3N5C7Q7"/>
<dbReference type="GO" id="GO:0004777">
    <property type="term" value="F:succinate-semialdehyde dehydrogenase (NAD+) activity"/>
    <property type="evidence" value="ECO:0007669"/>
    <property type="project" value="TreeGrafter"/>
</dbReference>
<dbReference type="InterPro" id="IPR016162">
    <property type="entry name" value="Ald_DH_N"/>
</dbReference>
<dbReference type="InterPro" id="IPR050740">
    <property type="entry name" value="Aldehyde_DH_Superfamily"/>
</dbReference>
<evidence type="ECO:0000256" key="4">
    <source>
        <dbReference type="PIRSR" id="PIRSR036492-1"/>
    </source>
</evidence>
<comment type="caution">
    <text evidence="6">The sequence shown here is derived from an EMBL/GenBank/DDBJ whole genome shotgun (WGS) entry which is preliminary data.</text>
</comment>
<dbReference type="FunFam" id="3.40.605.10:FF:000005">
    <property type="entry name" value="Succinate-semialdehyde dehydrogenase I"/>
    <property type="match status" value="1"/>
</dbReference>
<keyword evidence="2 3" id="KW-0560">Oxidoreductase</keyword>
<dbReference type="InterPro" id="IPR012394">
    <property type="entry name" value="Aldehyde_DH_NAD(P)"/>
</dbReference>
<dbReference type="GO" id="GO:0006081">
    <property type="term" value="P:aldehyde metabolic process"/>
    <property type="evidence" value="ECO:0007669"/>
    <property type="project" value="InterPro"/>
</dbReference>